<proteinExistence type="predicted"/>
<comment type="caution">
    <text evidence="2">The sequence shown here is derived from an EMBL/GenBank/DDBJ whole genome shotgun (WGS) entry which is preliminary data.</text>
</comment>
<protein>
    <submittedName>
        <fullName evidence="2">Uncharacterized protein</fullName>
    </submittedName>
</protein>
<reference evidence="2" key="1">
    <citation type="submission" date="2021-03" db="EMBL/GenBank/DDBJ databases">
        <title>Draft genome sequence of rust myrtle Austropuccinia psidii MF-1, a brazilian biotype.</title>
        <authorList>
            <person name="Quecine M.C."/>
            <person name="Pachon D.M.R."/>
            <person name="Bonatelli M.L."/>
            <person name="Correr F.H."/>
            <person name="Franceschini L.M."/>
            <person name="Leite T.F."/>
            <person name="Margarido G.R.A."/>
            <person name="Almeida C.A."/>
            <person name="Ferrarezi J.A."/>
            <person name="Labate C.A."/>
        </authorList>
    </citation>
    <scope>NUCLEOTIDE SEQUENCE</scope>
    <source>
        <strain evidence="2">MF-1</strain>
    </source>
</reference>
<accession>A0A9Q3GLG3</accession>
<keyword evidence="3" id="KW-1185">Reference proteome</keyword>
<dbReference type="Proteomes" id="UP000765509">
    <property type="component" value="Unassembled WGS sequence"/>
</dbReference>
<evidence type="ECO:0000313" key="2">
    <source>
        <dbReference type="EMBL" id="MBW0471309.1"/>
    </source>
</evidence>
<name>A0A9Q3GLG3_9BASI</name>
<evidence type="ECO:0000313" key="3">
    <source>
        <dbReference type="Proteomes" id="UP000765509"/>
    </source>
</evidence>
<dbReference type="EMBL" id="AVOT02002720">
    <property type="protein sequence ID" value="MBW0471309.1"/>
    <property type="molecule type" value="Genomic_DNA"/>
</dbReference>
<sequence>MFKHSHQLVPTFHSLPQLHPQRMYQVSTLMWEIPQLQLQASCQSPTFPLPQSPKIPLIHKCMCLRGQDTHLKSHQRLSPNQNFHMSSSLILVRMQSPPRNPLCKVDSQPSIFHQDLRFMWAMKSSLMGGDKKDHWEMLLVVIWNLKASQSDLGSQANIVSDGLYASLPLVHKEKFTGCHHPYSSKSRTAYASSSREKIVNDEHENMSPNHSETNDEPRRDNFMVHEEGTQSNIELTHPQMPLSQGILEKSKIRQQRNQAEKAHNVAKCTSQKEKQRWLKGELPESVHGMRSAVHSHWLFLLKVRDKAFSSLPTPPCTEEHEIAIQVAGHL</sequence>
<feature type="region of interest" description="Disordered" evidence="1">
    <location>
        <begin position="200"/>
        <end position="219"/>
    </location>
</feature>
<gene>
    <name evidence="2" type="ORF">O181_011024</name>
</gene>
<organism evidence="2 3">
    <name type="scientific">Austropuccinia psidii MF-1</name>
    <dbReference type="NCBI Taxonomy" id="1389203"/>
    <lineage>
        <taxon>Eukaryota</taxon>
        <taxon>Fungi</taxon>
        <taxon>Dikarya</taxon>
        <taxon>Basidiomycota</taxon>
        <taxon>Pucciniomycotina</taxon>
        <taxon>Pucciniomycetes</taxon>
        <taxon>Pucciniales</taxon>
        <taxon>Sphaerophragmiaceae</taxon>
        <taxon>Austropuccinia</taxon>
    </lineage>
</organism>
<evidence type="ECO:0000256" key="1">
    <source>
        <dbReference type="SAM" id="MobiDB-lite"/>
    </source>
</evidence>
<dbReference type="AlphaFoldDB" id="A0A9Q3GLG3"/>